<evidence type="ECO:0000256" key="7">
    <source>
        <dbReference type="PROSITE-ProRule" id="PRU00196"/>
    </source>
</evidence>
<feature type="disulfide bond" evidence="7">
    <location>
        <begin position="1515"/>
        <end position="1579"/>
    </location>
</feature>
<feature type="disulfide bond" evidence="7">
    <location>
        <begin position="963"/>
        <end position="1027"/>
    </location>
</feature>
<dbReference type="PRINTS" id="PR00258">
    <property type="entry name" value="SPERACTRCPTR"/>
</dbReference>
<keyword evidence="5" id="KW-0325">Glycoprotein</keyword>
<feature type="disulfide bond" evidence="7">
    <location>
        <begin position="1408"/>
        <end position="1472"/>
    </location>
</feature>
<dbReference type="PROSITE" id="PS01187">
    <property type="entry name" value="EGF_CA"/>
    <property type="match status" value="6"/>
</dbReference>
<dbReference type="SMART" id="SM00181">
    <property type="entry name" value="EGF"/>
    <property type="match status" value="9"/>
</dbReference>
<dbReference type="InterPro" id="IPR049883">
    <property type="entry name" value="NOTCH1_EGF-like"/>
</dbReference>
<reference evidence="8" key="1">
    <citation type="submission" date="2020-04" db="EMBL/GenBank/DDBJ databases">
        <authorList>
            <person name="Alioto T."/>
            <person name="Alioto T."/>
            <person name="Gomez Garrido J."/>
        </authorList>
    </citation>
    <scope>NUCLEOTIDE SEQUENCE</scope>
    <source>
        <strain evidence="8">A484AB</strain>
    </source>
</reference>
<dbReference type="SMART" id="SM00202">
    <property type="entry name" value="SR"/>
    <property type="match status" value="10"/>
</dbReference>
<dbReference type="GO" id="GO:0005509">
    <property type="term" value="F:calcium ion binding"/>
    <property type="evidence" value="ECO:0007669"/>
    <property type="project" value="InterPro"/>
</dbReference>
<feature type="disulfide bond" evidence="7">
    <location>
        <begin position="625"/>
        <end position="689"/>
    </location>
</feature>
<keyword evidence="1 6" id="KW-0245">EGF-like domain</keyword>
<dbReference type="SUPFAM" id="SSF57196">
    <property type="entry name" value="EGF/Laminin"/>
    <property type="match status" value="6"/>
</dbReference>
<keyword evidence="2" id="KW-0732">Signal</keyword>
<feature type="disulfide bond" evidence="7">
    <location>
        <begin position="638"/>
        <end position="699"/>
    </location>
</feature>
<dbReference type="InterPro" id="IPR000742">
    <property type="entry name" value="EGF"/>
</dbReference>
<organism evidence="8 9">
    <name type="scientific">Paramuricea clavata</name>
    <name type="common">Red gorgonian</name>
    <name type="synonym">Violescent sea-whip</name>
    <dbReference type="NCBI Taxonomy" id="317549"/>
    <lineage>
        <taxon>Eukaryota</taxon>
        <taxon>Metazoa</taxon>
        <taxon>Cnidaria</taxon>
        <taxon>Anthozoa</taxon>
        <taxon>Octocorallia</taxon>
        <taxon>Malacalcyonacea</taxon>
        <taxon>Plexauridae</taxon>
        <taxon>Paramuricea</taxon>
    </lineage>
</organism>
<feature type="disulfide bond" evidence="7">
    <location>
        <begin position="1980"/>
        <end position="1990"/>
    </location>
</feature>
<dbReference type="SUPFAM" id="SSF56487">
    <property type="entry name" value="SRCR-like"/>
    <property type="match status" value="10"/>
</dbReference>
<accession>A0A6S7GSW5</accession>
<dbReference type="Pfam" id="PF12947">
    <property type="entry name" value="EGF_3"/>
    <property type="match status" value="1"/>
</dbReference>
<keyword evidence="3" id="KW-0677">Repeat</keyword>
<evidence type="ECO:0000256" key="1">
    <source>
        <dbReference type="ARBA" id="ARBA00022536"/>
    </source>
</evidence>
<dbReference type="GO" id="GO:0016020">
    <property type="term" value="C:membrane"/>
    <property type="evidence" value="ECO:0007669"/>
    <property type="project" value="InterPro"/>
</dbReference>
<feature type="disulfide bond" evidence="7">
    <location>
        <begin position="1528"/>
        <end position="1589"/>
    </location>
</feature>
<feature type="disulfide bond" evidence="7">
    <location>
        <begin position="1559"/>
        <end position="1569"/>
    </location>
</feature>
<feature type="non-terminal residue" evidence="8">
    <location>
        <position position="2211"/>
    </location>
</feature>
<dbReference type="Gene3D" id="3.10.250.10">
    <property type="entry name" value="SRCR-like domain"/>
    <property type="match status" value="10"/>
</dbReference>
<feature type="disulfide bond" evidence="7">
    <location>
        <begin position="1452"/>
        <end position="1462"/>
    </location>
</feature>
<dbReference type="EMBL" id="CACRXK020001210">
    <property type="protein sequence ID" value="CAB3987651.1"/>
    <property type="molecule type" value="Genomic_DNA"/>
</dbReference>
<dbReference type="PROSITE" id="PS01186">
    <property type="entry name" value="EGF_2"/>
    <property type="match status" value="5"/>
</dbReference>
<dbReference type="FunFam" id="2.10.25.10:FF:000038">
    <property type="entry name" value="Fibrillin 2"/>
    <property type="match status" value="7"/>
</dbReference>
<feature type="disulfide bond" evidence="7">
    <location>
        <begin position="1949"/>
        <end position="2010"/>
    </location>
</feature>
<feature type="non-terminal residue" evidence="8">
    <location>
        <position position="1"/>
    </location>
</feature>
<dbReference type="InterPro" id="IPR036772">
    <property type="entry name" value="SRCR-like_dom_sf"/>
</dbReference>
<dbReference type="InterPro" id="IPR001881">
    <property type="entry name" value="EGF-like_Ca-bd_dom"/>
</dbReference>
<dbReference type="OrthoDB" id="5946501at2759"/>
<feature type="disulfide bond" evidence="7">
    <location>
        <begin position="1936"/>
        <end position="2000"/>
    </location>
</feature>
<feature type="disulfide bond" evidence="7">
    <location>
        <begin position="1082"/>
        <end position="1143"/>
    </location>
</feature>
<dbReference type="PANTHER" id="PTHR48071:SF18">
    <property type="entry name" value="DELETED IN MALIGNANT BRAIN TUMORS 1 PROTEIN-RELATED"/>
    <property type="match status" value="1"/>
</dbReference>
<dbReference type="FunFam" id="3.10.250.10:FF:000006">
    <property type="entry name" value="neurotrypsin isoform X2"/>
    <property type="match status" value="3"/>
</dbReference>
<dbReference type="InterPro" id="IPR024731">
    <property type="entry name" value="NELL2-like_EGF"/>
</dbReference>
<feature type="disulfide bond" evidence="7">
    <location>
        <begin position="776"/>
        <end position="786"/>
    </location>
</feature>
<feature type="disulfide bond" evidence="7">
    <location>
        <begin position="668"/>
        <end position="678"/>
    </location>
</feature>
<feature type="disulfide bond" evidence="7">
    <location>
        <begin position="1346"/>
        <end position="1356"/>
    </location>
</feature>
<dbReference type="InterPro" id="IPR018097">
    <property type="entry name" value="EGF_Ca-bd_CS"/>
</dbReference>
<dbReference type="SUPFAM" id="SSF57184">
    <property type="entry name" value="Growth factor receptor domain"/>
    <property type="match status" value="1"/>
</dbReference>
<comment type="caution">
    <text evidence="7">Lacks conserved residue(s) required for the propagation of feature annotation.</text>
</comment>
<feature type="disulfide bond" evidence="7">
    <location>
        <begin position="1069"/>
        <end position="1133"/>
    </location>
</feature>
<dbReference type="Pfam" id="PF07645">
    <property type="entry name" value="EGF_CA"/>
    <property type="match status" value="8"/>
</dbReference>
<feature type="disulfide bond" evidence="7">
    <location>
        <begin position="732"/>
        <end position="796"/>
    </location>
</feature>
<dbReference type="PANTHER" id="PTHR48071">
    <property type="entry name" value="SRCR DOMAIN-CONTAINING PROTEIN"/>
    <property type="match status" value="1"/>
</dbReference>
<feature type="disulfide bond" evidence="7">
    <location>
        <begin position="2043"/>
        <end position="2107"/>
    </location>
</feature>
<dbReference type="PROSITE" id="PS50287">
    <property type="entry name" value="SRCR_2"/>
    <property type="match status" value="10"/>
</dbReference>
<proteinExistence type="predicted"/>
<evidence type="ECO:0000256" key="5">
    <source>
        <dbReference type="ARBA" id="ARBA00023180"/>
    </source>
</evidence>
<feature type="disulfide bond" evidence="7">
    <location>
        <begin position="1421"/>
        <end position="1482"/>
    </location>
</feature>
<feature type="disulfide bond" evidence="7">
    <location>
        <begin position="1792"/>
        <end position="1802"/>
    </location>
</feature>
<dbReference type="InterPro" id="IPR000152">
    <property type="entry name" value="EGF-type_Asp/Asn_hydroxyl_site"/>
</dbReference>
<evidence type="ECO:0000256" key="3">
    <source>
        <dbReference type="ARBA" id="ARBA00022737"/>
    </source>
</evidence>
<dbReference type="InterPro" id="IPR009030">
    <property type="entry name" value="Growth_fac_rcpt_cys_sf"/>
</dbReference>
<sequence>QHYRKSSSEVFLYRNSKFRHVTCRYRSSGDNIFSESISRFLRFQWAQIFFSSYAVSPNNCAGISVPTRLSFFGKKTSTMLGLLSSLTCVLTLSWGCLGHCSTSALLPRSAKFSLDGQYFHTKPISLMMIDLTASKVTSICKQMELNAFNHRSNLFFLHIHLEICAYLQPWHDVSEHAIKGLASTPNGFLDICQNQWGWLVRRILLGCSTSYPLHDNSIQGINSNLTHGTMAGRDFSSTNARLRQWFPQCPARPQLKHKFFSTKNFFLCSIVESVLHSSLQCSSWQNMQCGICFPAFLRVNQFLSLRLSLGGFELTSKLSHLFLLNQACRFLIRPSIFQSSHFSSTLTMSGLTWGNLFRVVITKPCNISPCPKIDYFVQMCINYRFHLICDLLPLAQLIQGDIQTFLYLIWVFYRLVDFHSAANFSSHINFSRSRAHCASSISFKLLYTCNKIIYLVKYGVCSFLYNFNFCYFSFSISLSISTSFCFSAVSSLIVISSTSYKSINSQTLALLTKPLYFPNMKYPKLLSWYLIIRNISFNLRAKGADSFAVSILKFTKSCKNAIVMMQTLNWTNQCPLFMTVRHIFEINSANAFVSPGPDKALQGPSISNGTGRVEVLYNGQWGTICDNSWDINDARVVCRQLGYPYARALRGNQVPDGTGQIWLNYVRCTGNEENLISCSHNGWGNHYYCRHYQDAGVECSFIGVSVRLRGPSSSNGTGRVEVLYNGRWGTICDDSWDINDAKVVCRQLGYKYTVRALQGRYVPDGTGQIWLDDVSCTGGEQNLISCSHRGWGSHDCTHYEDAGVECSATDVDECSRGLDNCDNAYRQTKRIDCNKPTSRLTQNRSYMIGFGAVTGIMPFFAVVCARNIMTHESCISKVFYGYTGNGTVCQEIDECSLSLDNCHPNSNCTNIDGSFLCTCGSIYEGNETLCQEKLIAVRLIGPSAFNGTGRVEVYYNGRWGTICHNYWDINDARVVCRQLGSPYVVRSLRGNQVPDGTGQIWLDNVRCNGSEQSLINCSHNGWGNNNCGHHQDAGVECSSGVSVRLQGPSISNGTGRVEVLYNGQWGTICDNSWDINDARVVCRQLGYPYAIPLRGYDVPDGTGQIWLNYVRCTGNEENLVSCSHNGWGNHHYCRHYHDAGVQCSLTDVDECAQGLDNCDSNSQCINTDGSFLCRCNHGYTGNGVYCYDINECSRSTDNCHSNASCINIGGSFFCTCYSGYTGNGTFCQEIDECSLSLDDCHPNSNCTNIDGSFLCICDSKFGGNKTLCQEKSIAVRLIGPSASNGTGRVEVFYDGRWGTICDNYWDINDARVVCRQAVGLPYAVKALQGYQVPDGTGQIWLDNVRCTGNEQSLINCSHNGWGNHNCRHYQDAGVECSSGVSVRLRGPSSSNGTGRVEVFYNGRWGTVCDDRWDINDAKVVCRQLGYKYTVRALQGSYVPDGTGQIWLDEVSCTGGEQNLISCSHGGWGSHDCTHYEDAGVECSATGVSVRLQGPSSSNGTGRVEVFYNGRWGTICDNSWDINDARVVCRQLGYQHVVRALRGNQVPDGTGQIWLNSVRCTGNEENLISCSHNGWGIHYCGHYQDAGVECSATDVDECARGLDNCGNNSQCINTDGSFLCICNHGYTGNGVYCYDINECYRSTDNCHSDASCTNTVGSFFCTCEGGYSGNGTVCQDIDECSLSLDDCHPNSNCINIDGSFLCSCDEEFEGNETLCQEKLIAARLRGPSSYNGTGRVEVFYNSQWGTICHDYWDINDARVVCRQLGYPHGALRALQGYQVPDGTGQIWLDNVRCTGNEQSLIDCSHNGWGNHNCTHYQDAGVQCSLTDVDECARGWDNCGNNSQCINTVGSYSCRCNLGYSGNGFYCYDIDECSLSVHDCHQHAACINIDGSFLCTCDREFRTDCEDKVIAVRLRGPSSFSGAGRVEVYYNGRWGTICDDYWDINDASVVCHQLGYQNALAALQGAYVPDGSGQIWLDDVQCTGYERSLERCSHSGWGSHNCGHYEDAGVSCSSTDPRIRLQGPLSSKGTGRVEIFVNGRWGTICDDLWDINDARVVCRQLGYQYAVRALQGGDVPDGTGQIWLTNVRCVGSEQNLLSCSHDGLGNHYCGHGEDAGVECSSGAEIYDDCVEAHRIACNGGNSLAGIYNVKARNSDGYASTFCDNGANIIGCEGNGWTLVGRFSGDPLNYVTYFLGFGQKILKVVLTLLAKLIK</sequence>
<dbReference type="Pfam" id="PF00530">
    <property type="entry name" value="SRCR"/>
    <property type="match status" value="10"/>
</dbReference>
<evidence type="ECO:0000313" key="8">
    <source>
        <dbReference type="EMBL" id="CAB3987651.1"/>
    </source>
</evidence>
<feature type="disulfide bond" evidence="7">
    <location>
        <begin position="2056"/>
        <end position="2117"/>
    </location>
</feature>
<dbReference type="FunFam" id="3.10.250.10:FF:000001">
    <property type="entry name" value="Lysyl oxidase 4 isoform X1"/>
    <property type="match status" value="4"/>
</dbReference>
<keyword evidence="4 7" id="KW-1015">Disulfide bond</keyword>
<feature type="disulfide bond" evidence="7">
    <location>
        <begin position="745"/>
        <end position="806"/>
    </location>
</feature>
<evidence type="ECO:0000313" key="9">
    <source>
        <dbReference type="Proteomes" id="UP001152795"/>
    </source>
</evidence>
<evidence type="ECO:0000256" key="6">
    <source>
        <dbReference type="PROSITE-ProRule" id="PRU00076"/>
    </source>
</evidence>
<protein>
    <submittedName>
        <fullName evidence="8">Deleted in malignant brain tumors 1 -like</fullName>
    </submittedName>
</protein>
<feature type="disulfide bond" evidence="7">
    <location>
        <begin position="1112"/>
        <end position="1122"/>
    </location>
</feature>
<feature type="disulfide bond" evidence="7">
    <location>
        <begin position="976"/>
        <end position="1037"/>
    </location>
</feature>
<dbReference type="SMART" id="SM00179">
    <property type="entry name" value="EGF_CA"/>
    <property type="match status" value="9"/>
</dbReference>
<evidence type="ECO:0000256" key="2">
    <source>
        <dbReference type="ARBA" id="ARBA00022729"/>
    </source>
</evidence>
<feature type="disulfide bond" evidence="7">
    <location>
        <begin position="1007"/>
        <end position="1017"/>
    </location>
</feature>
<gene>
    <name evidence="8" type="ORF">PACLA_8A087532</name>
</gene>
<name>A0A6S7GSW5_PARCT</name>
<dbReference type="Gene3D" id="2.10.25.10">
    <property type="entry name" value="Laminin"/>
    <property type="match status" value="9"/>
</dbReference>
<comment type="caution">
    <text evidence="8">The sequence shown here is derived from an EMBL/GenBank/DDBJ whole genome shotgun (WGS) entry which is preliminary data.</text>
</comment>
<dbReference type="Proteomes" id="UP001152795">
    <property type="component" value="Unassembled WGS sequence"/>
</dbReference>
<dbReference type="PROSITE" id="PS00010">
    <property type="entry name" value="ASX_HYDROXYL"/>
    <property type="match status" value="9"/>
</dbReference>
<dbReference type="InterPro" id="IPR001190">
    <property type="entry name" value="SRCR"/>
</dbReference>
<dbReference type="PROSITE" id="PS50026">
    <property type="entry name" value="EGF_3"/>
    <property type="match status" value="9"/>
</dbReference>
<evidence type="ECO:0000256" key="4">
    <source>
        <dbReference type="ARBA" id="ARBA00023157"/>
    </source>
</evidence>
<keyword evidence="9" id="KW-1185">Reference proteome</keyword>
<dbReference type="CDD" id="cd00054">
    <property type="entry name" value="EGF_CA"/>
    <property type="match status" value="9"/>
</dbReference>
<feature type="disulfide bond" evidence="7">
    <location>
        <begin position="2087"/>
        <end position="2097"/>
    </location>
</feature>
<dbReference type="FunFam" id="3.10.250.10:FF:000011">
    <property type="entry name" value="Scavenger receptor class A member 5"/>
    <property type="match status" value="3"/>
</dbReference>